<evidence type="ECO:0000313" key="5">
    <source>
        <dbReference type="Proteomes" id="UP000617951"/>
    </source>
</evidence>
<dbReference type="RefSeq" id="WP_249280784.1">
    <property type="nucleotide sequence ID" value="NZ_JACRSS010000005.1"/>
</dbReference>
<comment type="caution">
    <text evidence="4">The sequence shown here is derived from an EMBL/GenBank/DDBJ whole genome shotgun (WGS) entry which is preliminary data.</text>
</comment>
<dbReference type="SUPFAM" id="SSF51261">
    <property type="entry name" value="Duplicated hybrid motif"/>
    <property type="match status" value="1"/>
</dbReference>
<feature type="compositionally biased region" description="Low complexity" evidence="1">
    <location>
        <begin position="67"/>
        <end position="79"/>
    </location>
</feature>
<dbReference type="PANTHER" id="PTHR21666:SF270">
    <property type="entry name" value="MUREIN HYDROLASE ACTIVATOR ENVC"/>
    <property type="match status" value="1"/>
</dbReference>
<organism evidence="4 5">
    <name type="scientific">Guopingia tenuis</name>
    <dbReference type="NCBI Taxonomy" id="2763656"/>
    <lineage>
        <taxon>Bacteria</taxon>
        <taxon>Bacillati</taxon>
        <taxon>Bacillota</taxon>
        <taxon>Clostridia</taxon>
        <taxon>Christensenellales</taxon>
        <taxon>Christensenellaceae</taxon>
        <taxon>Guopingia</taxon>
    </lineage>
</organism>
<feature type="signal peptide" evidence="2">
    <location>
        <begin position="1"/>
        <end position="19"/>
    </location>
</feature>
<protein>
    <submittedName>
        <fullName evidence="4">Peptidoglycan DD-metalloendopeptidase family protein</fullName>
    </submittedName>
</protein>
<reference evidence="4" key="1">
    <citation type="submission" date="2020-08" db="EMBL/GenBank/DDBJ databases">
        <title>Genome public.</title>
        <authorList>
            <person name="Liu C."/>
            <person name="Sun Q."/>
        </authorList>
    </citation>
    <scope>NUCLEOTIDE SEQUENCE</scope>
    <source>
        <strain evidence="4">NSJ-63</strain>
    </source>
</reference>
<feature type="chain" id="PRO_5039190431" evidence="2">
    <location>
        <begin position="20"/>
        <end position="217"/>
    </location>
</feature>
<dbReference type="Gene3D" id="2.70.70.10">
    <property type="entry name" value="Glucose Permease (Domain IIA)"/>
    <property type="match status" value="1"/>
</dbReference>
<dbReference type="Pfam" id="PF01551">
    <property type="entry name" value="Peptidase_M23"/>
    <property type="match status" value="1"/>
</dbReference>
<gene>
    <name evidence="4" type="ORF">H8693_09570</name>
</gene>
<dbReference type="InterPro" id="IPR016047">
    <property type="entry name" value="M23ase_b-sheet_dom"/>
</dbReference>
<dbReference type="GO" id="GO:0004222">
    <property type="term" value="F:metalloendopeptidase activity"/>
    <property type="evidence" value="ECO:0007669"/>
    <property type="project" value="TreeGrafter"/>
</dbReference>
<dbReference type="Proteomes" id="UP000617951">
    <property type="component" value="Unassembled WGS sequence"/>
</dbReference>
<accession>A0A926DJ69</accession>
<evidence type="ECO:0000256" key="1">
    <source>
        <dbReference type="SAM" id="MobiDB-lite"/>
    </source>
</evidence>
<name>A0A926DJ69_9FIRM</name>
<feature type="compositionally biased region" description="Pro residues" evidence="1">
    <location>
        <begin position="52"/>
        <end position="66"/>
    </location>
</feature>
<keyword evidence="2" id="KW-0732">Signal</keyword>
<sequence length="217" mass="22671">MLIFCVLAAGTICYFAVNAPGETKQPEDQNVQKQEAPSLEDELKARQSATPTPSPSPSATPVPSATPSPSASAGASQKAAQTVKLTMPLDGEVTKAFSGETLVFNATLNTWMTHNGIDISAAKNTKVVAALAGTVTKVENDPSKGKIVTIEHTGKQQTVYAGLEEASVKEGDKVNAGREIGKAGTPGFEAAEGAHLHFEYLVNGNYADPVKNMQTSK</sequence>
<evidence type="ECO:0000313" key="4">
    <source>
        <dbReference type="EMBL" id="MBC8539176.1"/>
    </source>
</evidence>
<dbReference type="InterPro" id="IPR050570">
    <property type="entry name" value="Cell_wall_metabolism_enzyme"/>
</dbReference>
<dbReference type="EMBL" id="JACRSS010000005">
    <property type="protein sequence ID" value="MBC8539176.1"/>
    <property type="molecule type" value="Genomic_DNA"/>
</dbReference>
<evidence type="ECO:0000256" key="2">
    <source>
        <dbReference type="SAM" id="SignalP"/>
    </source>
</evidence>
<dbReference type="CDD" id="cd12797">
    <property type="entry name" value="M23_peptidase"/>
    <property type="match status" value="1"/>
</dbReference>
<evidence type="ECO:0000259" key="3">
    <source>
        <dbReference type="Pfam" id="PF01551"/>
    </source>
</evidence>
<dbReference type="PANTHER" id="PTHR21666">
    <property type="entry name" value="PEPTIDASE-RELATED"/>
    <property type="match status" value="1"/>
</dbReference>
<feature type="domain" description="M23ase beta-sheet core" evidence="3">
    <location>
        <begin position="113"/>
        <end position="209"/>
    </location>
</feature>
<feature type="region of interest" description="Disordered" evidence="1">
    <location>
        <begin position="21"/>
        <end position="79"/>
    </location>
</feature>
<dbReference type="InterPro" id="IPR011055">
    <property type="entry name" value="Dup_hybrid_motif"/>
</dbReference>
<proteinExistence type="predicted"/>
<dbReference type="AlphaFoldDB" id="A0A926DJ69"/>
<keyword evidence="5" id="KW-1185">Reference proteome</keyword>